<reference evidence="2 3" key="1">
    <citation type="submission" date="2019-11" db="EMBL/GenBank/DDBJ databases">
        <title>Draft genome sequences of five Paenibacillus species of dairy origin.</title>
        <authorList>
            <person name="Olajide A.M."/>
            <person name="Chen S."/>
            <person name="Lapointe G."/>
        </authorList>
    </citation>
    <scope>NUCLEOTIDE SEQUENCE [LARGE SCALE GENOMIC DNA]</scope>
    <source>
        <strain evidence="2 3">2CS3</strain>
    </source>
</reference>
<dbReference type="Pfam" id="PF09345">
    <property type="entry name" value="SiaC"/>
    <property type="match status" value="1"/>
</dbReference>
<sequence length="128" mass="15045">MGLQIESTKSTPAVQFDTETNHLVISGQSYPENAFKFYEPLMQWIDRYLERVSAEESVLLELRLPYINTSSTKCFMMLLEKFDEAYRGGKNIRLAWYCSPDNDREQECAEEFKEDLNLPFEIILREEA</sequence>
<name>A0A7X2ZF97_9BACL</name>
<accession>A0A7X2ZF97</accession>
<proteinExistence type="predicted"/>
<dbReference type="AlphaFoldDB" id="A0A7X2ZF97"/>
<dbReference type="InterPro" id="IPR018530">
    <property type="entry name" value="SiaC"/>
</dbReference>
<gene>
    <name evidence="2" type="ORF">GNP93_24810</name>
</gene>
<comment type="caution">
    <text evidence="2">The sequence shown here is derived from an EMBL/GenBank/DDBJ whole genome shotgun (WGS) entry which is preliminary data.</text>
</comment>
<evidence type="ECO:0000313" key="3">
    <source>
        <dbReference type="Proteomes" id="UP000450917"/>
    </source>
</evidence>
<organism evidence="2 3">
    <name type="scientific">Paenibacillus validus</name>
    <dbReference type="NCBI Taxonomy" id="44253"/>
    <lineage>
        <taxon>Bacteria</taxon>
        <taxon>Bacillati</taxon>
        <taxon>Bacillota</taxon>
        <taxon>Bacilli</taxon>
        <taxon>Bacillales</taxon>
        <taxon>Paenibacillaceae</taxon>
        <taxon>Paenibacillus</taxon>
    </lineage>
</organism>
<evidence type="ECO:0000313" key="2">
    <source>
        <dbReference type="EMBL" id="MUG73832.1"/>
    </source>
</evidence>
<dbReference type="Proteomes" id="UP000450917">
    <property type="component" value="Unassembled WGS sequence"/>
</dbReference>
<keyword evidence="3" id="KW-1185">Reference proteome</keyword>
<evidence type="ECO:0000259" key="1">
    <source>
        <dbReference type="Pfam" id="PF09345"/>
    </source>
</evidence>
<feature type="domain" description="SiaC family regulatory phosphoprotein" evidence="1">
    <location>
        <begin position="5"/>
        <end position="123"/>
    </location>
</feature>
<dbReference type="EMBL" id="WNZX01000033">
    <property type="protein sequence ID" value="MUG73832.1"/>
    <property type="molecule type" value="Genomic_DNA"/>
</dbReference>
<protein>
    <submittedName>
        <fullName evidence="2">DUF1987 domain-containing protein</fullName>
    </submittedName>
</protein>